<dbReference type="PROSITE" id="PS50995">
    <property type="entry name" value="HTH_MARR_2"/>
    <property type="match status" value="1"/>
</dbReference>
<dbReference type="Proteomes" id="UP001282288">
    <property type="component" value="Unassembled WGS sequence"/>
</dbReference>
<organism evidence="2 5">
    <name type="scientific">Streptomyces acidiscabies</name>
    <dbReference type="NCBI Taxonomy" id="42234"/>
    <lineage>
        <taxon>Bacteria</taxon>
        <taxon>Bacillati</taxon>
        <taxon>Actinomycetota</taxon>
        <taxon>Actinomycetes</taxon>
        <taxon>Kitasatosporales</taxon>
        <taxon>Streptomycetaceae</taxon>
        <taxon>Streptomyces</taxon>
    </lineage>
</organism>
<feature type="domain" description="HTH marR-type" evidence="1">
    <location>
        <begin position="9"/>
        <end position="145"/>
    </location>
</feature>
<evidence type="ECO:0000259" key="1">
    <source>
        <dbReference type="PROSITE" id="PS50995"/>
    </source>
</evidence>
<keyword evidence="4" id="KW-1185">Reference proteome</keyword>
<dbReference type="InterPro" id="IPR000835">
    <property type="entry name" value="HTH_MarR-typ"/>
</dbReference>
<dbReference type="EMBL" id="JARAWP010000022">
    <property type="protein sequence ID" value="MDX3022769.1"/>
    <property type="molecule type" value="Genomic_DNA"/>
</dbReference>
<sequence>MSEFLNDEAVVLYGDILRLTDAFGGRADRTIREAAGLGGSEFEVLLRLARHPQRRSTSARLAEDLSFTSGGLTRLIARMEEAGLITRHPHPEDRRASLLEATEKGNDLLERALAAHVPQMTADLMEPLTVIERLILRELVTKLLAHSTRGTVATPAGPLKQP</sequence>
<dbReference type="GeneID" id="69812906"/>
<dbReference type="Proteomes" id="UP001272987">
    <property type="component" value="Unassembled WGS sequence"/>
</dbReference>
<dbReference type="GO" id="GO:0003700">
    <property type="term" value="F:DNA-binding transcription factor activity"/>
    <property type="evidence" value="ECO:0007669"/>
    <property type="project" value="InterPro"/>
</dbReference>
<dbReference type="GO" id="GO:0006950">
    <property type="term" value="P:response to stress"/>
    <property type="evidence" value="ECO:0007669"/>
    <property type="project" value="TreeGrafter"/>
</dbReference>
<dbReference type="InterPro" id="IPR039422">
    <property type="entry name" value="MarR/SlyA-like"/>
</dbReference>
<gene>
    <name evidence="2" type="ORF">PV399_17040</name>
    <name evidence="3" type="ORF">PV666_33545</name>
</gene>
<dbReference type="SMART" id="SM00347">
    <property type="entry name" value="HTH_MARR"/>
    <property type="match status" value="1"/>
</dbReference>
<comment type="caution">
    <text evidence="2">The sequence shown here is derived from an EMBL/GenBank/DDBJ whole genome shotgun (WGS) entry which is preliminary data.</text>
</comment>
<evidence type="ECO:0000313" key="5">
    <source>
        <dbReference type="Proteomes" id="UP001282288"/>
    </source>
</evidence>
<dbReference type="InterPro" id="IPR036390">
    <property type="entry name" value="WH_DNA-bd_sf"/>
</dbReference>
<dbReference type="AlphaFoldDB" id="A0AAP6BAX7"/>
<evidence type="ECO:0000313" key="4">
    <source>
        <dbReference type="Proteomes" id="UP001272987"/>
    </source>
</evidence>
<dbReference type="Gene3D" id="1.10.10.10">
    <property type="entry name" value="Winged helix-like DNA-binding domain superfamily/Winged helix DNA-binding domain"/>
    <property type="match status" value="1"/>
</dbReference>
<dbReference type="SUPFAM" id="SSF46785">
    <property type="entry name" value="Winged helix' DNA-binding domain"/>
    <property type="match status" value="1"/>
</dbReference>
<dbReference type="PANTHER" id="PTHR33164:SF104">
    <property type="entry name" value="TRANSCRIPTIONAL REGULATORY PROTEIN"/>
    <property type="match status" value="1"/>
</dbReference>
<dbReference type="RefSeq" id="WP_010352796.1">
    <property type="nucleotide sequence ID" value="NZ_BCMK01000003.1"/>
</dbReference>
<evidence type="ECO:0000313" key="3">
    <source>
        <dbReference type="EMBL" id="MDX3022769.1"/>
    </source>
</evidence>
<evidence type="ECO:0000313" key="2">
    <source>
        <dbReference type="EMBL" id="MDX2961411.1"/>
    </source>
</evidence>
<dbReference type="EMBL" id="JARAWC010000011">
    <property type="protein sequence ID" value="MDX2961411.1"/>
    <property type="molecule type" value="Genomic_DNA"/>
</dbReference>
<protein>
    <submittedName>
        <fullName evidence="2">MarR family transcriptional regulator</fullName>
    </submittedName>
</protein>
<name>A0AAP6BAX7_9ACTN</name>
<dbReference type="Pfam" id="PF12802">
    <property type="entry name" value="MarR_2"/>
    <property type="match status" value="1"/>
</dbReference>
<dbReference type="InterPro" id="IPR036388">
    <property type="entry name" value="WH-like_DNA-bd_sf"/>
</dbReference>
<proteinExistence type="predicted"/>
<accession>A0AAP6BAX7</accession>
<dbReference type="PRINTS" id="PR00598">
    <property type="entry name" value="HTHMARR"/>
</dbReference>
<reference evidence="2 4" key="1">
    <citation type="journal article" date="2023" name="Microb. Genom.">
        <title>Mesoterricola silvestris gen. nov., sp. nov., Mesoterricola sediminis sp. nov., Geothrix oryzae sp. nov., Geothrix edaphica sp. nov., Geothrix rubra sp. nov., and Geothrix limicola sp. nov., six novel members of Acidobacteriota isolated from soils.</title>
        <authorList>
            <person name="Weisberg A.J."/>
            <person name="Pearce E."/>
            <person name="Kramer C.G."/>
            <person name="Chang J.H."/>
            <person name="Clarke C.R."/>
        </authorList>
    </citation>
    <scope>NUCLEOTIDE SEQUENCE</scope>
    <source>
        <strain evidence="3 4">NB05-1H</strain>
        <strain evidence="2">NRRL_B-16521</strain>
    </source>
</reference>
<dbReference type="PANTHER" id="PTHR33164">
    <property type="entry name" value="TRANSCRIPTIONAL REGULATOR, MARR FAMILY"/>
    <property type="match status" value="1"/>
</dbReference>